<comment type="caution">
    <text evidence="2">The sequence shown here is derived from an EMBL/GenBank/DDBJ whole genome shotgun (WGS) entry which is preliminary data.</text>
</comment>
<evidence type="ECO:0000313" key="2">
    <source>
        <dbReference type="EMBL" id="NOU70441.1"/>
    </source>
</evidence>
<sequence>MESDTQNIEIVTGFYTPTRLRPLLIFAKQASKWINNTFHGLGPKHLQKYLDEFSYRQNLSSKNIPIFAHLVQLCFKPACY</sequence>
<feature type="domain" description="ISXO2-like transposase" evidence="1">
    <location>
        <begin position="26"/>
        <end position="58"/>
    </location>
</feature>
<protein>
    <recommendedName>
        <fullName evidence="1">ISXO2-like transposase domain-containing protein</fullName>
    </recommendedName>
</protein>
<gene>
    <name evidence="2" type="ORF">GC098_03150</name>
</gene>
<dbReference type="Proteomes" id="UP000616779">
    <property type="component" value="Unassembled WGS sequence"/>
</dbReference>
<evidence type="ECO:0000259" key="1">
    <source>
        <dbReference type="Pfam" id="PF12762"/>
    </source>
</evidence>
<name>A0ABX1XR63_9BACL</name>
<reference evidence="2 3" key="1">
    <citation type="submission" date="2019-10" db="EMBL/GenBank/DDBJ databases">
        <title>Description of Paenibacillus terrestris sp. nov.</title>
        <authorList>
            <person name="Carlier A."/>
            <person name="Qi S."/>
        </authorList>
    </citation>
    <scope>NUCLEOTIDE SEQUENCE [LARGE SCALE GENOMIC DNA]</scope>
    <source>
        <strain evidence="2 3">LMG 31458</strain>
    </source>
</reference>
<accession>A0ABX1XR63</accession>
<dbReference type="EMBL" id="WHOA01000023">
    <property type="protein sequence ID" value="NOU70441.1"/>
    <property type="molecule type" value="Genomic_DNA"/>
</dbReference>
<evidence type="ECO:0000313" key="3">
    <source>
        <dbReference type="Proteomes" id="UP000616779"/>
    </source>
</evidence>
<dbReference type="Pfam" id="PF12762">
    <property type="entry name" value="DDE_Tnp_IS1595"/>
    <property type="match status" value="1"/>
</dbReference>
<organism evidence="2 3">
    <name type="scientific">Paenibacillus phytorum</name>
    <dbReference type="NCBI Taxonomy" id="2654977"/>
    <lineage>
        <taxon>Bacteria</taxon>
        <taxon>Bacillati</taxon>
        <taxon>Bacillota</taxon>
        <taxon>Bacilli</taxon>
        <taxon>Bacillales</taxon>
        <taxon>Paenibacillaceae</taxon>
        <taxon>Paenibacillus</taxon>
    </lineage>
</organism>
<proteinExistence type="predicted"/>
<keyword evidence="3" id="KW-1185">Reference proteome</keyword>
<dbReference type="InterPro" id="IPR024445">
    <property type="entry name" value="Tnp_ISXO2-like"/>
</dbReference>